<proteinExistence type="predicted"/>
<name>A0A371ELL8_MUCPR</name>
<dbReference type="Proteomes" id="UP000257109">
    <property type="component" value="Unassembled WGS sequence"/>
</dbReference>
<organism evidence="1 2">
    <name type="scientific">Mucuna pruriens</name>
    <name type="common">Velvet bean</name>
    <name type="synonym">Dolichos pruriens</name>
    <dbReference type="NCBI Taxonomy" id="157652"/>
    <lineage>
        <taxon>Eukaryota</taxon>
        <taxon>Viridiplantae</taxon>
        <taxon>Streptophyta</taxon>
        <taxon>Embryophyta</taxon>
        <taxon>Tracheophyta</taxon>
        <taxon>Spermatophyta</taxon>
        <taxon>Magnoliopsida</taxon>
        <taxon>eudicotyledons</taxon>
        <taxon>Gunneridae</taxon>
        <taxon>Pentapetalae</taxon>
        <taxon>rosids</taxon>
        <taxon>fabids</taxon>
        <taxon>Fabales</taxon>
        <taxon>Fabaceae</taxon>
        <taxon>Papilionoideae</taxon>
        <taxon>50 kb inversion clade</taxon>
        <taxon>NPAAA clade</taxon>
        <taxon>indigoferoid/millettioid clade</taxon>
        <taxon>Phaseoleae</taxon>
        <taxon>Mucuna</taxon>
    </lineage>
</organism>
<dbReference type="AlphaFoldDB" id="A0A371ELL8"/>
<dbReference type="CDD" id="cd09272">
    <property type="entry name" value="RNase_HI_RT_Ty1"/>
    <property type="match status" value="1"/>
</dbReference>
<keyword evidence="2" id="KW-1185">Reference proteome</keyword>
<dbReference type="PANTHER" id="PTHR11439:SF467">
    <property type="entry name" value="INTEGRASE CATALYTIC DOMAIN-CONTAINING PROTEIN"/>
    <property type="match status" value="1"/>
</dbReference>
<sequence length="186" mass="21761">MRYLQRTKEYVLVYRRVDNLEIVGYINSYPSGCLDDRKSTFRYVFMMVGGKSEKQTLVASSTMQTGFIACFATSTHVVWLSNLMVRLCIVESIAKSLRIFCDNIVAMFYTKNNKASNICKHLELKYLIIRYLAKDDFTVVEHVDIDFMLVDRLTEGLRPIVHIWQNYILIQRLKGPPEHRTKLAYK</sequence>
<dbReference type="EMBL" id="QJKJ01013186">
    <property type="protein sequence ID" value="RDX66948.1"/>
    <property type="molecule type" value="Genomic_DNA"/>
</dbReference>
<dbReference type="STRING" id="157652.A0A371ELL8"/>
<evidence type="ECO:0000313" key="1">
    <source>
        <dbReference type="EMBL" id="RDX66948.1"/>
    </source>
</evidence>
<gene>
    <name evidence="1" type="ORF">CR513_54230</name>
</gene>
<comment type="caution">
    <text evidence="1">The sequence shown here is derived from an EMBL/GenBank/DDBJ whole genome shotgun (WGS) entry which is preliminary data.</text>
</comment>
<dbReference type="OrthoDB" id="1414623at2759"/>
<feature type="non-terminal residue" evidence="1">
    <location>
        <position position="1"/>
    </location>
</feature>
<reference evidence="1" key="1">
    <citation type="submission" date="2018-05" db="EMBL/GenBank/DDBJ databases">
        <title>Draft genome of Mucuna pruriens seed.</title>
        <authorList>
            <person name="Nnadi N.E."/>
            <person name="Vos R."/>
            <person name="Hasami M.H."/>
            <person name="Devisetty U.K."/>
            <person name="Aguiy J.C."/>
        </authorList>
    </citation>
    <scope>NUCLEOTIDE SEQUENCE [LARGE SCALE GENOMIC DNA]</scope>
    <source>
        <strain evidence="1">JCA_2017</strain>
    </source>
</reference>
<accession>A0A371ELL8</accession>
<protein>
    <recommendedName>
        <fullName evidence="3">Copia protein</fullName>
    </recommendedName>
</protein>
<evidence type="ECO:0008006" key="3">
    <source>
        <dbReference type="Google" id="ProtNLM"/>
    </source>
</evidence>
<dbReference type="PANTHER" id="PTHR11439">
    <property type="entry name" value="GAG-POL-RELATED RETROTRANSPOSON"/>
    <property type="match status" value="1"/>
</dbReference>
<evidence type="ECO:0000313" key="2">
    <source>
        <dbReference type="Proteomes" id="UP000257109"/>
    </source>
</evidence>